<dbReference type="AlphaFoldDB" id="A0A6G7WFB3"/>
<dbReference type="GeneID" id="94552029"/>
<protein>
    <submittedName>
        <fullName evidence="2">Lactonase family protein</fullName>
    </submittedName>
</protein>
<dbReference type="InterPro" id="IPR015943">
    <property type="entry name" value="WD40/YVTN_repeat-like_dom_sf"/>
</dbReference>
<dbReference type="Proteomes" id="UP000501830">
    <property type="component" value="Chromosome"/>
</dbReference>
<dbReference type="PANTHER" id="PTHR30344:SF1">
    <property type="entry name" value="6-PHOSPHOGLUCONOLACTONASE"/>
    <property type="match status" value="1"/>
</dbReference>
<gene>
    <name evidence="2" type="ORF">G7058_01985</name>
</gene>
<dbReference type="EMBL" id="CP049889">
    <property type="protein sequence ID" value="QIK50926.1"/>
    <property type="molecule type" value="Genomic_DNA"/>
</dbReference>
<dbReference type="SUPFAM" id="SSF51004">
    <property type="entry name" value="C-terminal (heme d1) domain of cytochrome cd1-nitrite reductase"/>
    <property type="match status" value="1"/>
</dbReference>
<dbReference type="InterPro" id="IPR011048">
    <property type="entry name" value="Haem_d1_sf"/>
</dbReference>
<reference evidence="2 3" key="1">
    <citation type="journal article" date="2017" name="Int. J. Syst. Evol. Microbiol.">
        <title>Jeotgalibaca porci sp. nov. and Jeotgalibaca arthritidis sp. nov., isolated from pigs, and emended description of the genus Jeotgalibaca.</title>
        <authorList>
            <person name="Zamora L."/>
            <person name="Perez-Sancho M."/>
            <person name="Dominguez L."/>
            <person name="Fernandez-Garayzabal J.F."/>
            <person name="Vela A.I."/>
        </authorList>
    </citation>
    <scope>NUCLEOTIDE SEQUENCE [LARGE SCALE GENOMIC DNA]</scope>
    <source>
        <strain evidence="2 3">CCUG 69148</strain>
    </source>
</reference>
<dbReference type="InterPro" id="IPR019405">
    <property type="entry name" value="Lactonase_7-beta_prop"/>
</dbReference>
<dbReference type="KEGG" id="jpo:G7058_01985"/>
<evidence type="ECO:0000313" key="2">
    <source>
        <dbReference type="EMBL" id="QIK50926.1"/>
    </source>
</evidence>
<dbReference type="InterPro" id="IPR050282">
    <property type="entry name" value="Cycloisomerase_2"/>
</dbReference>
<evidence type="ECO:0000313" key="3">
    <source>
        <dbReference type="Proteomes" id="UP000501830"/>
    </source>
</evidence>
<organism evidence="2 3">
    <name type="scientific">Jeotgalibaca porci</name>
    <dbReference type="NCBI Taxonomy" id="1868793"/>
    <lineage>
        <taxon>Bacteria</taxon>
        <taxon>Bacillati</taxon>
        <taxon>Bacillota</taxon>
        <taxon>Bacilli</taxon>
        <taxon>Lactobacillales</taxon>
        <taxon>Carnobacteriaceae</taxon>
        <taxon>Jeotgalibaca</taxon>
    </lineage>
</organism>
<accession>A0A6G7WFB3</accession>
<sequence length="341" mass="38275">MSHTLYLGSYTKRESKGVHQITLDTHKNELVDYKLIAEVDSPTYITFNADKSSLYTISKENEGGGVTAFTRQEDGQYVKRASNDSEMSAPCYIALDEERSLLFTASYHAGYVSVYKETENGIELTDRVQHEGSSVHENQKTPHVHYTDYTPDKKYLMVCDLGTDGVYSYTVSDEGTLTEVSRYTAKPGTGPRHLVFHPNGKTVYLLGELSCEVEVLEYNEVDGSLRYQNRISMLPESHTDFNSGAAIRISKDGRFVYASNRGHDSIVVYKVEADFSLSLVEYVPTEGNTPRDFNLSPDEAHVIVGHQDSDNLTLFKRNEENGTLSLVQKDVHGPECVCIKY</sequence>
<proteinExistence type="inferred from homology"/>
<dbReference type="GO" id="GO:0005829">
    <property type="term" value="C:cytosol"/>
    <property type="evidence" value="ECO:0007669"/>
    <property type="project" value="TreeGrafter"/>
</dbReference>
<comment type="similarity">
    <text evidence="1">Belongs to the cycloisomerase 2 family.</text>
</comment>
<dbReference type="RefSeq" id="WP_166061967.1">
    <property type="nucleotide sequence ID" value="NZ_CP049889.1"/>
</dbReference>
<dbReference type="Pfam" id="PF10282">
    <property type="entry name" value="Lactonase"/>
    <property type="match status" value="1"/>
</dbReference>
<keyword evidence="3" id="KW-1185">Reference proteome</keyword>
<name>A0A6G7WFB3_9LACT</name>
<dbReference type="Gene3D" id="2.130.10.10">
    <property type="entry name" value="YVTN repeat-like/Quinoprotein amine dehydrogenase"/>
    <property type="match status" value="1"/>
</dbReference>
<dbReference type="FunFam" id="2.130.10.10:FF:000306">
    <property type="entry name" value="3-carboxymuconate cyclase"/>
    <property type="match status" value="1"/>
</dbReference>
<evidence type="ECO:0000256" key="1">
    <source>
        <dbReference type="ARBA" id="ARBA00005564"/>
    </source>
</evidence>
<dbReference type="GO" id="GO:0017057">
    <property type="term" value="F:6-phosphogluconolactonase activity"/>
    <property type="evidence" value="ECO:0007669"/>
    <property type="project" value="TreeGrafter"/>
</dbReference>
<dbReference type="PANTHER" id="PTHR30344">
    <property type="entry name" value="6-PHOSPHOGLUCONOLACTONASE-RELATED"/>
    <property type="match status" value="1"/>
</dbReference>